<dbReference type="Proteomes" id="UP001066276">
    <property type="component" value="Chromosome 3_2"/>
</dbReference>
<dbReference type="EMBL" id="JANPWB010000006">
    <property type="protein sequence ID" value="KAJ1177205.1"/>
    <property type="molecule type" value="Genomic_DNA"/>
</dbReference>
<accession>A0AAV7TKM1</accession>
<sequence>MKSPVISDRLNQGRGMNYDVISASPLSHCFRSLVFICRSFLQYQRKSVSPAPGMKNTHQTKREMKRGIRLP</sequence>
<proteinExistence type="predicted"/>
<evidence type="ECO:0000256" key="1">
    <source>
        <dbReference type="SAM" id="MobiDB-lite"/>
    </source>
</evidence>
<gene>
    <name evidence="2" type="ORF">NDU88_002466</name>
</gene>
<evidence type="ECO:0000313" key="2">
    <source>
        <dbReference type="EMBL" id="KAJ1177205.1"/>
    </source>
</evidence>
<keyword evidence="3" id="KW-1185">Reference proteome</keyword>
<dbReference type="AlphaFoldDB" id="A0AAV7TKM1"/>
<reference evidence="2" key="1">
    <citation type="journal article" date="2022" name="bioRxiv">
        <title>Sequencing and chromosome-scale assembly of the giantPleurodeles waltlgenome.</title>
        <authorList>
            <person name="Brown T."/>
            <person name="Elewa A."/>
            <person name="Iarovenko S."/>
            <person name="Subramanian E."/>
            <person name="Araus A.J."/>
            <person name="Petzold A."/>
            <person name="Susuki M."/>
            <person name="Suzuki K.-i.T."/>
            <person name="Hayashi T."/>
            <person name="Toyoda A."/>
            <person name="Oliveira C."/>
            <person name="Osipova E."/>
            <person name="Leigh N.D."/>
            <person name="Simon A."/>
            <person name="Yun M.H."/>
        </authorList>
    </citation>
    <scope>NUCLEOTIDE SEQUENCE</scope>
    <source>
        <strain evidence="2">20211129_DDA</strain>
        <tissue evidence="2">Liver</tissue>
    </source>
</reference>
<feature type="compositionally biased region" description="Basic and acidic residues" evidence="1">
    <location>
        <begin position="60"/>
        <end position="71"/>
    </location>
</feature>
<organism evidence="2 3">
    <name type="scientific">Pleurodeles waltl</name>
    <name type="common">Iberian ribbed newt</name>
    <dbReference type="NCBI Taxonomy" id="8319"/>
    <lineage>
        <taxon>Eukaryota</taxon>
        <taxon>Metazoa</taxon>
        <taxon>Chordata</taxon>
        <taxon>Craniata</taxon>
        <taxon>Vertebrata</taxon>
        <taxon>Euteleostomi</taxon>
        <taxon>Amphibia</taxon>
        <taxon>Batrachia</taxon>
        <taxon>Caudata</taxon>
        <taxon>Salamandroidea</taxon>
        <taxon>Salamandridae</taxon>
        <taxon>Pleurodelinae</taxon>
        <taxon>Pleurodeles</taxon>
    </lineage>
</organism>
<evidence type="ECO:0000313" key="3">
    <source>
        <dbReference type="Proteomes" id="UP001066276"/>
    </source>
</evidence>
<name>A0AAV7TKM1_PLEWA</name>
<protein>
    <submittedName>
        <fullName evidence="2">Uncharacterized protein</fullName>
    </submittedName>
</protein>
<comment type="caution">
    <text evidence="2">The sequence shown here is derived from an EMBL/GenBank/DDBJ whole genome shotgun (WGS) entry which is preliminary data.</text>
</comment>
<feature type="region of interest" description="Disordered" evidence="1">
    <location>
        <begin position="48"/>
        <end position="71"/>
    </location>
</feature>